<evidence type="ECO:0000256" key="1">
    <source>
        <dbReference type="SAM" id="Phobius"/>
    </source>
</evidence>
<dbReference type="InterPro" id="IPR007074">
    <property type="entry name" value="LicD/FKTN/FKRP_NTP_transf"/>
</dbReference>
<dbReference type="InterPro" id="IPR052942">
    <property type="entry name" value="LPS_cholinephosphotransferase"/>
</dbReference>
<dbReference type="EMBL" id="CAJOBC010002558">
    <property type="protein sequence ID" value="CAF3738960.1"/>
    <property type="molecule type" value="Genomic_DNA"/>
</dbReference>
<name>A0A814E2P1_9BILA</name>
<dbReference type="AlphaFoldDB" id="A0A814E2P1"/>
<dbReference type="PANTHER" id="PTHR43404:SF2">
    <property type="entry name" value="LIPOPOLYSACCHARIDE CHOLINEPHOSPHOTRANSFERASE LICD"/>
    <property type="match status" value="1"/>
</dbReference>
<evidence type="ECO:0000313" key="3">
    <source>
        <dbReference type="EMBL" id="CAF0965247.1"/>
    </source>
</evidence>
<dbReference type="Proteomes" id="UP000681722">
    <property type="component" value="Unassembled WGS sequence"/>
</dbReference>
<dbReference type="EMBL" id="CAJNOQ010002557">
    <property type="protein sequence ID" value="CAF0965247.1"/>
    <property type="molecule type" value="Genomic_DNA"/>
</dbReference>
<dbReference type="Proteomes" id="UP000677228">
    <property type="component" value="Unassembled WGS sequence"/>
</dbReference>
<dbReference type="Pfam" id="PF04991">
    <property type="entry name" value="LicD"/>
    <property type="match status" value="1"/>
</dbReference>
<evidence type="ECO:0000313" key="7">
    <source>
        <dbReference type="Proteomes" id="UP000663829"/>
    </source>
</evidence>
<evidence type="ECO:0000313" key="4">
    <source>
        <dbReference type="EMBL" id="CAF1008411.1"/>
    </source>
</evidence>
<dbReference type="GO" id="GO:0009100">
    <property type="term" value="P:glycoprotein metabolic process"/>
    <property type="evidence" value="ECO:0007669"/>
    <property type="project" value="UniProtKB-ARBA"/>
</dbReference>
<dbReference type="EMBL" id="CAJOBA010006600">
    <property type="protein sequence ID" value="CAF3777409.1"/>
    <property type="molecule type" value="Genomic_DNA"/>
</dbReference>
<protein>
    <recommendedName>
        <fullName evidence="2">LicD/FKTN/FKRP nucleotidyltransferase domain-containing protein</fullName>
    </recommendedName>
</protein>
<evidence type="ECO:0000259" key="2">
    <source>
        <dbReference type="Pfam" id="PF04991"/>
    </source>
</evidence>
<dbReference type="Proteomes" id="UP000663829">
    <property type="component" value="Unassembled WGS sequence"/>
</dbReference>
<organism evidence="3 7">
    <name type="scientific">Didymodactylos carnosus</name>
    <dbReference type="NCBI Taxonomy" id="1234261"/>
    <lineage>
        <taxon>Eukaryota</taxon>
        <taxon>Metazoa</taxon>
        <taxon>Spiralia</taxon>
        <taxon>Gnathifera</taxon>
        <taxon>Rotifera</taxon>
        <taxon>Eurotatoria</taxon>
        <taxon>Bdelloidea</taxon>
        <taxon>Philodinida</taxon>
        <taxon>Philodinidae</taxon>
        <taxon>Didymodactylos</taxon>
    </lineage>
</organism>
<dbReference type="OrthoDB" id="419198at2759"/>
<dbReference type="Proteomes" id="UP000682733">
    <property type="component" value="Unassembled WGS sequence"/>
</dbReference>
<feature type="domain" description="LicD/FKTN/FKRP nucleotidyltransferase" evidence="2">
    <location>
        <begin position="151"/>
        <end position="203"/>
    </location>
</feature>
<keyword evidence="1" id="KW-0812">Transmembrane</keyword>
<evidence type="ECO:0000313" key="6">
    <source>
        <dbReference type="EMBL" id="CAF3777409.1"/>
    </source>
</evidence>
<dbReference type="EMBL" id="CAJNOK010006593">
    <property type="protein sequence ID" value="CAF1008411.1"/>
    <property type="molecule type" value="Genomic_DNA"/>
</dbReference>
<proteinExistence type="predicted"/>
<evidence type="ECO:0000313" key="5">
    <source>
        <dbReference type="EMBL" id="CAF3738960.1"/>
    </source>
</evidence>
<sequence length="351" mass="41149">MHTSIKRILLIGKNRRYIYLNVVLSSVILFVICLFYPISDPPRYISNVLAHVTKETRAEIIISATNLNYNTIRNATQLICTYTAERIASEPREVPQYYIVQPRLIDGDSIAKQKIPYFYTLWKSAPKLPRVITPCEHQIYLNLLIKLDNLCRKYDIPYMMIGGTLLGSYKYHDFLPWDDDVDLFMPYSDKNRFVTAMNSDFKNISIEYLYLHNRYLKVYFNWSPNAGLYPWRFPFIDIFFYEQNQTYIWHYNDPIPGPMKKSDIFPLVLRPFSELWLPSPGNPISVFASTGWFSMETACYSRGYSHRREVIEPTIYTKCSELQDFYPFNIASRSSETIPCNILSSMISTTG</sequence>
<dbReference type="PANTHER" id="PTHR43404">
    <property type="entry name" value="LIPOPOLYSACCHARIDE CHOLINEPHOSPHOTRANSFERASE LICD"/>
    <property type="match status" value="1"/>
</dbReference>
<keyword evidence="7" id="KW-1185">Reference proteome</keyword>
<feature type="transmembrane region" description="Helical" evidence="1">
    <location>
        <begin position="17"/>
        <end position="38"/>
    </location>
</feature>
<accession>A0A814E2P1</accession>
<reference evidence="3" key="1">
    <citation type="submission" date="2021-02" db="EMBL/GenBank/DDBJ databases">
        <authorList>
            <person name="Nowell W R."/>
        </authorList>
    </citation>
    <scope>NUCLEOTIDE SEQUENCE</scope>
</reference>
<gene>
    <name evidence="3" type="ORF">GPM918_LOCUS11942</name>
    <name evidence="4" type="ORF">OVA965_LOCUS14917</name>
    <name evidence="5" type="ORF">SRO942_LOCUS11947</name>
    <name evidence="6" type="ORF">TMI583_LOCUS14921</name>
</gene>
<keyword evidence="1" id="KW-1133">Transmembrane helix</keyword>
<keyword evidence="1" id="KW-0472">Membrane</keyword>
<comment type="caution">
    <text evidence="3">The sequence shown here is derived from an EMBL/GenBank/DDBJ whole genome shotgun (WGS) entry which is preliminary data.</text>
</comment>